<feature type="transmembrane region" description="Helical" evidence="5">
    <location>
        <begin position="118"/>
        <end position="137"/>
    </location>
</feature>
<evidence type="ECO:0000256" key="1">
    <source>
        <dbReference type="ARBA" id="ARBA00004141"/>
    </source>
</evidence>
<name>A0AAD5U150_9FUNG</name>
<evidence type="ECO:0000256" key="2">
    <source>
        <dbReference type="ARBA" id="ARBA00022692"/>
    </source>
</evidence>
<reference evidence="6" key="1">
    <citation type="submission" date="2020-05" db="EMBL/GenBank/DDBJ databases">
        <title>Phylogenomic resolution of chytrid fungi.</title>
        <authorList>
            <person name="Stajich J.E."/>
            <person name="Amses K."/>
            <person name="Simmons R."/>
            <person name="Seto K."/>
            <person name="Myers J."/>
            <person name="Bonds A."/>
            <person name="Quandt C.A."/>
            <person name="Barry K."/>
            <person name="Liu P."/>
            <person name="Grigoriev I."/>
            <person name="Longcore J.E."/>
            <person name="James T.Y."/>
        </authorList>
    </citation>
    <scope>NUCLEOTIDE SEQUENCE</scope>
    <source>
        <strain evidence="6">JEL0476</strain>
    </source>
</reference>
<evidence type="ECO:0000256" key="5">
    <source>
        <dbReference type="SAM" id="Phobius"/>
    </source>
</evidence>
<feature type="transmembrane region" description="Helical" evidence="5">
    <location>
        <begin position="47"/>
        <end position="75"/>
    </location>
</feature>
<comment type="subcellular location">
    <subcellularLocation>
        <location evidence="1">Membrane</location>
        <topology evidence="1">Multi-pass membrane protein</topology>
    </subcellularLocation>
</comment>
<feature type="transmembrane region" description="Helical" evidence="5">
    <location>
        <begin position="17"/>
        <end position="35"/>
    </location>
</feature>
<dbReference type="GO" id="GO:0016020">
    <property type="term" value="C:membrane"/>
    <property type="evidence" value="ECO:0007669"/>
    <property type="project" value="UniProtKB-SubCell"/>
</dbReference>
<dbReference type="Proteomes" id="UP001211065">
    <property type="component" value="Unassembled WGS sequence"/>
</dbReference>
<dbReference type="GO" id="GO:0006890">
    <property type="term" value="P:retrograde vesicle-mediated transport, Golgi to endoplasmic reticulum"/>
    <property type="evidence" value="ECO:0007669"/>
    <property type="project" value="InterPro"/>
</dbReference>
<accession>A0AAD5U150</accession>
<dbReference type="GO" id="GO:0005794">
    <property type="term" value="C:Golgi apparatus"/>
    <property type="evidence" value="ECO:0007669"/>
    <property type="project" value="TreeGrafter"/>
</dbReference>
<keyword evidence="7" id="KW-1185">Reference proteome</keyword>
<keyword evidence="3 5" id="KW-1133">Transmembrane helix</keyword>
<protein>
    <submittedName>
        <fullName evidence="6">Uncharacterized protein</fullName>
    </submittedName>
</protein>
<dbReference type="AlphaFoldDB" id="A0AAD5U150"/>
<feature type="transmembrane region" description="Helical" evidence="5">
    <location>
        <begin position="87"/>
        <end position="106"/>
    </location>
</feature>
<dbReference type="Pfam" id="PF08551">
    <property type="entry name" value="DUF1751"/>
    <property type="match status" value="1"/>
</dbReference>
<sequence>MFKTNASFRNIPQGTRLILAITLIEHLLGYFPEFFPLLVSTRERMYWVWTFITAGFYEPNLIMCILNFFSFLLSAKYHEHSWGSREFLKFVFIVNITSILLTHFASEIEYTISFFPRGFDPWVGGFSALLPALTVSFKQTIPEHKVTFFKIFALRVKFLPVFGIFVMLVAFFAGFIHNQLYMGISGTVVSWAYLRFFKYADGNKGDRSDTFSFVSFFPEFIQPLLNPFINAIYKLFLISRIISNVNELGTPYLQDLDSVVSSYGKNDSDAERRRCV</sequence>
<dbReference type="InterPro" id="IPR035952">
    <property type="entry name" value="Rhomboid-like_sf"/>
</dbReference>
<gene>
    <name evidence="6" type="ORF">HK099_003838</name>
</gene>
<evidence type="ECO:0000313" key="7">
    <source>
        <dbReference type="Proteomes" id="UP001211065"/>
    </source>
</evidence>
<dbReference type="SUPFAM" id="SSF144091">
    <property type="entry name" value="Rhomboid-like"/>
    <property type="match status" value="1"/>
</dbReference>
<feature type="transmembrane region" description="Helical" evidence="5">
    <location>
        <begin position="158"/>
        <end position="174"/>
    </location>
</feature>
<keyword evidence="2 5" id="KW-0812">Transmembrane</keyword>
<keyword evidence="4 5" id="KW-0472">Membrane</keyword>
<evidence type="ECO:0000313" key="6">
    <source>
        <dbReference type="EMBL" id="KAJ3221001.1"/>
    </source>
</evidence>
<dbReference type="PANTHER" id="PTHR13377">
    <property type="entry name" value="PLACENTAL PROTEIN 6"/>
    <property type="match status" value="1"/>
</dbReference>
<evidence type="ECO:0000256" key="4">
    <source>
        <dbReference type="ARBA" id="ARBA00023136"/>
    </source>
</evidence>
<dbReference type="SMART" id="SM01160">
    <property type="entry name" value="DUF1751"/>
    <property type="match status" value="1"/>
</dbReference>
<dbReference type="Gene3D" id="1.20.1540.10">
    <property type="entry name" value="Rhomboid-like"/>
    <property type="match status" value="1"/>
</dbReference>
<comment type="caution">
    <text evidence="6">The sequence shown here is derived from an EMBL/GenBank/DDBJ whole genome shotgun (WGS) entry which is preliminary data.</text>
</comment>
<feature type="transmembrane region" description="Helical" evidence="5">
    <location>
        <begin position="180"/>
        <end position="197"/>
    </location>
</feature>
<proteinExistence type="predicted"/>
<dbReference type="InterPro" id="IPR013861">
    <property type="entry name" value="TMEM115/Pdh1/Rbl19"/>
</dbReference>
<dbReference type="EMBL" id="JADGJW010000258">
    <property type="protein sequence ID" value="KAJ3221001.1"/>
    <property type="molecule type" value="Genomic_DNA"/>
</dbReference>
<evidence type="ECO:0000256" key="3">
    <source>
        <dbReference type="ARBA" id="ARBA00022989"/>
    </source>
</evidence>
<dbReference type="PANTHER" id="PTHR13377:SF3">
    <property type="entry name" value="TRANSMEMBRANE PROTEIN 115"/>
    <property type="match status" value="1"/>
</dbReference>
<organism evidence="6 7">
    <name type="scientific">Clydaea vesicula</name>
    <dbReference type="NCBI Taxonomy" id="447962"/>
    <lineage>
        <taxon>Eukaryota</taxon>
        <taxon>Fungi</taxon>
        <taxon>Fungi incertae sedis</taxon>
        <taxon>Chytridiomycota</taxon>
        <taxon>Chytridiomycota incertae sedis</taxon>
        <taxon>Chytridiomycetes</taxon>
        <taxon>Lobulomycetales</taxon>
        <taxon>Lobulomycetaceae</taxon>
        <taxon>Clydaea</taxon>
    </lineage>
</organism>